<dbReference type="Proteomes" id="UP000036780">
    <property type="component" value="Unassembled WGS sequence"/>
</dbReference>
<comment type="caution">
    <text evidence="2">The sequence shown here is derived from an EMBL/GenBank/DDBJ whole genome shotgun (WGS) entry which is preliminary data.</text>
</comment>
<feature type="transmembrane region" description="Helical" evidence="1">
    <location>
        <begin position="121"/>
        <end position="140"/>
    </location>
</feature>
<keyword evidence="3" id="KW-1185">Reference proteome</keyword>
<keyword evidence="1" id="KW-0812">Transmembrane</keyword>
<dbReference type="EMBL" id="LGTO01000005">
    <property type="protein sequence ID" value="KNE21377.1"/>
    <property type="molecule type" value="Genomic_DNA"/>
</dbReference>
<dbReference type="GeneID" id="66872885"/>
<protein>
    <recommendedName>
        <fullName evidence="4">DUF2254 domain-containing protein</fullName>
    </recommendedName>
</protein>
<sequence length="458" mass="52608">MLVKWLPPSISKYLKMSKTERKYELRLTLWRTPLLYIICTFFLVAITVYLDVGVGIAQYTYDGFQATFETTRSLISALIGGVLTLSAFTLNSLLVVLTTFSGQFSPRMLQNFVKDKQTQHILGIFNGSFVYVLIMFLAISSNPVKYYVAVPFATVGIAFFAAVTFIYFINHATTWMQVHNITDTMKRVTEEMLEGDFTKDLQRLRTEKPGELYREWKAKKQIVTSPISGYVQLILFKDLLQKAKEDDIIVEMEVRPGSYVLQGNQLFTYWGPGAPKVNEKDYLHLIRMGHKETEIQDLKFGLNKLAEIAIKAIGNDDPKTAANTIYQVADLLLTLENKATFSPYLVDEENQVRLILGVDDFEFHLYQGLGLIRHYAQKNYPIITNIIEALTRLAGAVDKRNHTVIWDFATNTIDHIYTEFIFDLDRKLLLRHLQELAVITGNEASYEYIERHLKEDTQ</sequence>
<gene>
    <name evidence="2" type="ORF">AFK71_06825</name>
</gene>
<organism evidence="2 3">
    <name type="scientific">Virgibacillus pantothenticus</name>
    <dbReference type="NCBI Taxonomy" id="1473"/>
    <lineage>
        <taxon>Bacteria</taxon>
        <taxon>Bacillati</taxon>
        <taxon>Bacillota</taxon>
        <taxon>Bacilli</taxon>
        <taxon>Bacillales</taxon>
        <taxon>Bacillaceae</taxon>
        <taxon>Virgibacillus</taxon>
    </lineage>
</organism>
<dbReference type="OrthoDB" id="2955631at2"/>
<feature type="transmembrane region" description="Helical" evidence="1">
    <location>
        <begin position="34"/>
        <end position="61"/>
    </location>
</feature>
<dbReference type="RefSeq" id="WP_050350803.1">
    <property type="nucleotide sequence ID" value="NZ_BOSN01000004.1"/>
</dbReference>
<keyword evidence="1" id="KW-0472">Membrane</keyword>
<dbReference type="PATRIC" id="fig|1473.5.peg.4377"/>
<evidence type="ECO:0000313" key="2">
    <source>
        <dbReference type="EMBL" id="KNE21377.1"/>
    </source>
</evidence>
<reference evidence="3" key="1">
    <citation type="submission" date="2015-07" db="EMBL/GenBank/DDBJ databases">
        <title>Fjat-10053 dsm26.</title>
        <authorList>
            <person name="Liu B."/>
            <person name="Wang J."/>
            <person name="Zhu Y."/>
            <person name="Liu G."/>
            <person name="Chen Q."/>
            <person name="Chen Z."/>
            <person name="Lan J."/>
            <person name="Che J."/>
            <person name="Ge C."/>
            <person name="Shi H."/>
            <person name="Pan Z."/>
            <person name="Liu X."/>
        </authorList>
    </citation>
    <scope>NUCLEOTIDE SEQUENCE [LARGE SCALE GENOMIC DNA]</scope>
    <source>
        <strain evidence="3">DSM 26</strain>
    </source>
</reference>
<accession>A0A0L0QS42</accession>
<evidence type="ECO:0000313" key="3">
    <source>
        <dbReference type="Proteomes" id="UP000036780"/>
    </source>
</evidence>
<dbReference type="AlphaFoldDB" id="A0A0L0QS42"/>
<feature type="transmembrane region" description="Helical" evidence="1">
    <location>
        <begin position="146"/>
        <end position="169"/>
    </location>
</feature>
<evidence type="ECO:0000256" key="1">
    <source>
        <dbReference type="SAM" id="Phobius"/>
    </source>
</evidence>
<keyword evidence="1" id="KW-1133">Transmembrane helix</keyword>
<feature type="transmembrane region" description="Helical" evidence="1">
    <location>
        <begin position="73"/>
        <end position="100"/>
    </location>
</feature>
<evidence type="ECO:0008006" key="4">
    <source>
        <dbReference type="Google" id="ProtNLM"/>
    </source>
</evidence>
<name>A0A0L0QS42_VIRPA</name>
<dbReference type="Pfam" id="PF10011">
    <property type="entry name" value="DUF2254"/>
    <property type="match status" value="1"/>
</dbReference>
<proteinExistence type="predicted"/>
<dbReference type="InterPro" id="IPR018723">
    <property type="entry name" value="DUF2254_membrane"/>
</dbReference>